<dbReference type="Gramene" id="QL01p036478:mrna">
    <property type="protein sequence ID" value="QL01p036478:mrna"/>
    <property type="gene ID" value="QL01p036478"/>
</dbReference>
<evidence type="ECO:0000313" key="2">
    <source>
        <dbReference type="Proteomes" id="UP000594261"/>
    </source>
</evidence>
<keyword evidence="2" id="KW-1185">Reference proteome</keyword>
<name>A0A7N2KPS7_QUELO</name>
<dbReference type="Proteomes" id="UP000594261">
    <property type="component" value="Chromosome 1"/>
</dbReference>
<dbReference type="InParanoid" id="A0A7N2KPS7"/>
<organism evidence="1 2">
    <name type="scientific">Quercus lobata</name>
    <name type="common">Valley oak</name>
    <dbReference type="NCBI Taxonomy" id="97700"/>
    <lineage>
        <taxon>Eukaryota</taxon>
        <taxon>Viridiplantae</taxon>
        <taxon>Streptophyta</taxon>
        <taxon>Embryophyta</taxon>
        <taxon>Tracheophyta</taxon>
        <taxon>Spermatophyta</taxon>
        <taxon>Magnoliopsida</taxon>
        <taxon>eudicotyledons</taxon>
        <taxon>Gunneridae</taxon>
        <taxon>Pentapetalae</taxon>
        <taxon>rosids</taxon>
        <taxon>fabids</taxon>
        <taxon>Fagales</taxon>
        <taxon>Fagaceae</taxon>
        <taxon>Quercus</taxon>
    </lineage>
</organism>
<reference evidence="1 2" key="1">
    <citation type="journal article" date="2016" name="G3 (Bethesda)">
        <title>First Draft Assembly and Annotation of the Genome of a California Endemic Oak Quercus lobata Nee (Fagaceae).</title>
        <authorList>
            <person name="Sork V.L."/>
            <person name="Fitz-Gibbon S.T."/>
            <person name="Puiu D."/>
            <person name="Crepeau M."/>
            <person name="Gugger P.F."/>
            <person name="Sherman R."/>
            <person name="Stevens K."/>
            <person name="Langley C.H."/>
            <person name="Pellegrini M."/>
            <person name="Salzberg S.L."/>
        </authorList>
    </citation>
    <scope>NUCLEOTIDE SEQUENCE [LARGE SCALE GENOMIC DNA]</scope>
    <source>
        <strain evidence="1 2">cv. SW786</strain>
    </source>
</reference>
<sequence>MIVAFQRKRKQDRAPACLGIWKILLPNFFRSLISSKARKERKKKKHRGSKTNTLKDVMKDLAGQKKQGFISKLSSTLQKNR</sequence>
<accession>A0A7N2KPS7</accession>
<evidence type="ECO:0000313" key="1">
    <source>
        <dbReference type="EnsemblPlants" id="QL01p036478:mrna"/>
    </source>
</evidence>
<dbReference type="EnsemblPlants" id="QL01p036478:mrna">
    <property type="protein sequence ID" value="QL01p036478:mrna"/>
    <property type="gene ID" value="QL01p036478"/>
</dbReference>
<protein>
    <submittedName>
        <fullName evidence="1">Uncharacterized protein</fullName>
    </submittedName>
</protein>
<reference evidence="1" key="2">
    <citation type="submission" date="2021-01" db="UniProtKB">
        <authorList>
            <consortium name="EnsemblPlants"/>
        </authorList>
    </citation>
    <scope>IDENTIFICATION</scope>
</reference>
<dbReference type="AlphaFoldDB" id="A0A7N2KPS7"/>
<proteinExistence type="predicted"/>
<dbReference type="EMBL" id="LRBV02000001">
    <property type="status" value="NOT_ANNOTATED_CDS"/>
    <property type="molecule type" value="Genomic_DNA"/>
</dbReference>